<keyword evidence="1" id="KW-1133">Transmembrane helix</keyword>
<organism evidence="2 3">
    <name type="scientific">Nitrosospira multiformis</name>
    <dbReference type="NCBI Taxonomy" id="1231"/>
    <lineage>
        <taxon>Bacteria</taxon>
        <taxon>Pseudomonadati</taxon>
        <taxon>Pseudomonadota</taxon>
        <taxon>Betaproteobacteria</taxon>
        <taxon>Nitrosomonadales</taxon>
        <taxon>Nitrosomonadaceae</taxon>
        <taxon>Nitrosospira</taxon>
    </lineage>
</organism>
<name>A0A1I0GFY3_9PROT</name>
<dbReference type="Proteomes" id="UP000183339">
    <property type="component" value="Unassembled WGS sequence"/>
</dbReference>
<evidence type="ECO:0000313" key="2">
    <source>
        <dbReference type="EMBL" id="SET69776.1"/>
    </source>
</evidence>
<dbReference type="AlphaFoldDB" id="A0A1I0GFY3"/>
<protein>
    <submittedName>
        <fullName evidence="2">Uncharacterized protein</fullName>
    </submittedName>
</protein>
<accession>A0A1I0GFY3</accession>
<reference evidence="2 3" key="1">
    <citation type="submission" date="2016-10" db="EMBL/GenBank/DDBJ databases">
        <authorList>
            <person name="de Groot N.N."/>
        </authorList>
    </citation>
    <scope>NUCLEOTIDE SEQUENCE [LARGE SCALE GENOMIC DNA]</scope>
    <source>
        <strain evidence="2 3">Nl7</strain>
    </source>
</reference>
<proteinExistence type="predicted"/>
<evidence type="ECO:0000313" key="3">
    <source>
        <dbReference type="Proteomes" id="UP000183339"/>
    </source>
</evidence>
<gene>
    <name evidence="2" type="ORF">SAMN05216412_11326</name>
</gene>
<feature type="transmembrane region" description="Helical" evidence="1">
    <location>
        <begin position="6"/>
        <end position="25"/>
    </location>
</feature>
<keyword evidence="1" id="KW-0472">Membrane</keyword>
<sequence length="311" mass="36179">MPPLWYGIAALCISTLALFIAIKNYRRKAGLLIRGGFSIASGIDCNDKYVSNVLLENLKDRPVTVFSIYLRIGHNYYLEVENFEETPLLLRAYETYQKEYGPIQFYGINFNRMNLSSLLDDDSVKKRLVLSTSDGKYIIPSGIPRWNPISDFFRNHMTAVVRPVHITYNGKYVGENIKYVIEICGENEETEVLLIHPNDFNIKKFRNFSLTRESLESVALLNDHLEEQIRNGRLICKSFKVHDVNEWRQRVTEFYTAQTIDARYYGLLRYHIVGRLLTLYSDRKLKAENAKRRFRIRPVASTALTPNDTDE</sequence>
<dbReference type="EMBL" id="FOHI01000013">
    <property type="protein sequence ID" value="SET69776.1"/>
    <property type="molecule type" value="Genomic_DNA"/>
</dbReference>
<evidence type="ECO:0000256" key="1">
    <source>
        <dbReference type="SAM" id="Phobius"/>
    </source>
</evidence>
<keyword evidence="1" id="KW-0812">Transmembrane</keyword>